<name>A0A9W8XCH5_9PLEO</name>
<protein>
    <recommendedName>
        <fullName evidence="2">Azaphilone pigments biosynthesis cluster protein L N-terminal domain-containing protein</fullName>
    </recommendedName>
</protein>
<sequence>MDPLSITAAIASLAVPAIQCASHLSAEISSLVKAPQIVQSLKDDVSSTEAVLISLQGIQDSEWEALGPIVADQSKVAIKNCEKACEGFRVNLQSWTKHSKEGQLYSSIRHSYVTEDIRRKISTSGVEVSSALGSAKTQLAGVEREMGRIRLEDTADDADNREDTKNTIRQLQEERAALQCSRKMLEELQQKAREDAVMQAANQNQGRLHNITLGGTVYGQQNAIVNGGTWTQNFGYKPT</sequence>
<reference evidence="3" key="1">
    <citation type="submission" date="2022-10" db="EMBL/GenBank/DDBJ databases">
        <title>Tapping the CABI collections for fungal endophytes: first genome assemblies for Collariella, Neodidymelliopsis, Ascochyta clinopodiicola, Didymella pomorum, Didymosphaeria variabile, Neocosmospora piperis and Neocucurbitaria cava.</title>
        <authorList>
            <person name="Hill R."/>
        </authorList>
    </citation>
    <scope>NUCLEOTIDE SEQUENCE</scope>
    <source>
        <strain evidence="3">IMI 356815</strain>
    </source>
</reference>
<dbReference type="Proteomes" id="UP001140513">
    <property type="component" value="Unassembled WGS sequence"/>
</dbReference>
<comment type="caution">
    <text evidence="3">The sequence shown here is derived from an EMBL/GenBank/DDBJ whole genome shotgun (WGS) entry which is preliminary data.</text>
</comment>
<dbReference type="GeneID" id="80914598"/>
<feature type="domain" description="Azaphilone pigments biosynthesis cluster protein L N-terminal" evidence="2">
    <location>
        <begin position="1"/>
        <end position="119"/>
    </location>
</feature>
<dbReference type="InterPro" id="IPR031348">
    <property type="entry name" value="PigL_N"/>
</dbReference>
<dbReference type="OrthoDB" id="432483at2759"/>
<evidence type="ECO:0000313" key="4">
    <source>
        <dbReference type="Proteomes" id="UP001140513"/>
    </source>
</evidence>
<dbReference type="Pfam" id="PF17111">
    <property type="entry name" value="PigL_N"/>
    <property type="match status" value="1"/>
</dbReference>
<evidence type="ECO:0000313" key="3">
    <source>
        <dbReference type="EMBL" id="KAJ4347130.1"/>
    </source>
</evidence>
<proteinExistence type="predicted"/>
<keyword evidence="4" id="KW-1185">Reference proteome</keyword>
<evidence type="ECO:0000256" key="1">
    <source>
        <dbReference type="SAM" id="Coils"/>
    </source>
</evidence>
<gene>
    <name evidence="3" type="ORF">N0V89_011068</name>
</gene>
<organism evidence="3 4">
    <name type="scientific">Didymosphaeria variabile</name>
    <dbReference type="NCBI Taxonomy" id="1932322"/>
    <lineage>
        <taxon>Eukaryota</taxon>
        <taxon>Fungi</taxon>
        <taxon>Dikarya</taxon>
        <taxon>Ascomycota</taxon>
        <taxon>Pezizomycotina</taxon>
        <taxon>Dothideomycetes</taxon>
        <taxon>Pleosporomycetidae</taxon>
        <taxon>Pleosporales</taxon>
        <taxon>Massarineae</taxon>
        <taxon>Didymosphaeriaceae</taxon>
        <taxon>Didymosphaeria</taxon>
    </lineage>
</organism>
<dbReference type="AlphaFoldDB" id="A0A9W8XCH5"/>
<feature type="coiled-coil region" evidence="1">
    <location>
        <begin position="161"/>
        <end position="191"/>
    </location>
</feature>
<evidence type="ECO:0000259" key="2">
    <source>
        <dbReference type="Pfam" id="PF17111"/>
    </source>
</evidence>
<dbReference type="RefSeq" id="XP_056066930.1">
    <property type="nucleotide sequence ID" value="XM_056219803.1"/>
</dbReference>
<accession>A0A9W8XCH5</accession>
<keyword evidence="1" id="KW-0175">Coiled coil</keyword>
<dbReference type="EMBL" id="JAPEUX010000008">
    <property type="protein sequence ID" value="KAJ4347130.1"/>
    <property type="molecule type" value="Genomic_DNA"/>
</dbReference>